<dbReference type="InterPro" id="IPR000262">
    <property type="entry name" value="FMN-dep_DH"/>
</dbReference>
<comment type="similarity">
    <text evidence="5">Belongs to the FMN-dependent alpha-hydroxy acid dehydrogenase family.</text>
</comment>
<dbReference type="Gene3D" id="3.20.20.70">
    <property type="entry name" value="Aldolase class I"/>
    <property type="match status" value="1"/>
</dbReference>
<dbReference type="Proteomes" id="UP000239209">
    <property type="component" value="Unassembled WGS sequence"/>
</dbReference>
<feature type="binding site" evidence="7">
    <location>
        <position position="240"/>
    </location>
    <ligand>
        <name>glyoxylate</name>
        <dbReference type="ChEBI" id="CHEBI:36655"/>
    </ligand>
</feature>
<dbReference type="InterPro" id="IPR013785">
    <property type="entry name" value="Aldolase_TIM"/>
</dbReference>
<feature type="binding site" evidence="7">
    <location>
        <position position="123"/>
    </location>
    <ligand>
        <name>glyoxylate</name>
        <dbReference type="ChEBI" id="CHEBI:36655"/>
    </ligand>
</feature>
<protein>
    <submittedName>
        <fullName evidence="9">4-hydroxymandelate oxidase</fullName>
    </submittedName>
</protein>
<feature type="binding site" evidence="7">
    <location>
        <position position="121"/>
    </location>
    <ligand>
        <name>FMN</name>
        <dbReference type="ChEBI" id="CHEBI:58210"/>
    </ligand>
</feature>
<dbReference type="CDD" id="cd02809">
    <property type="entry name" value="alpha_hydroxyacid_oxid_FMN"/>
    <property type="match status" value="1"/>
</dbReference>
<sequence>MTATADRAQAVLDPVYWDYFAGGAGDERTLRANEEAYARRRIVPRVLRGVGERDLRTTLFGTELTLPVLIAPTAFHRLAHPEGEAGTAAAAAGAGTVMVVSSAATQPIEEIAATGAALWFQLYPQPDAAFQEHLIRRAERAGCRALVVTVDSPVFGLRDRDSRHGFTELPAGYACENMRDAAGRVRDIAMDAALSWDHVDRIRAATDLPILLKGVLHPGDAELAAAHGVAGLIVSNHGGRQLDGAIAALDALPAVAAATALPVLVDGGVRRGTDVLVALALGATAVLIGRPVVYALATGGRRGVRELLETVRTELDHVLALAGARRPADLTPDLVA</sequence>
<keyword evidence="4" id="KW-0560">Oxidoreductase</keyword>
<feature type="binding site" evidence="7">
    <location>
        <position position="101"/>
    </location>
    <ligand>
        <name>FMN</name>
        <dbReference type="ChEBI" id="CHEBI:58210"/>
    </ligand>
</feature>
<proteinExistence type="inferred from homology"/>
<keyword evidence="10" id="KW-1185">Reference proteome</keyword>
<feature type="binding site" evidence="7">
    <location>
        <begin position="72"/>
        <end position="74"/>
    </location>
    <ligand>
        <name>FMN</name>
        <dbReference type="ChEBI" id="CHEBI:58210"/>
    </ligand>
</feature>
<keyword evidence="3 7" id="KW-0288">FMN</keyword>
<evidence type="ECO:0000256" key="6">
    <source>
        <dbReference type="PIRSR" id="PIRSR000138-1"/>
    </source>
</evidence>
<feature type="binding site" evidence="7">
    <location>
        <position position="237"/>
    </location>
    <ligand>
        <name>glyoxylate</name>
        <dbReference type="ChEBI" id="CHEBI:36655"/>
    </ligand>
</feature>
<dbReference type="InterPro" id="IPR037396">
    <property type="entry name" value="FMN_HAD"/>
</dbReference>
<evidence type="ECO:0000259" key="8">
    <source>
        <dbReference type="PROSITE" id="PS51349"/>
    </source>
</evidence>
<dbReference type="PIRSF" id="PIRSF000138">
    <property type="entry name" value="Al-hdrx_acd_dh"/>
    <property type="match status" value="1"/>
</dbReference>
<dbReference type="EMBL" id="PVZG01000002">
    <property type="protein sequence ID" value="PRY31961.1"/>
    <property type="molecule type" value="Genomic_DNA"/>
</dbReference>
<dbReference type="InterPro" id="IPR012133">
    <property type="entry name" value="Alpha-hydoxy_acid_DH_FMN"/>
</dbReference>
<comment type="caution">
    <text evidence="9">The sequence shown here is derived from an EMBL/GenBank/DDBJ whole genome shotgun (WGS) entry which is preliminary data.</text>
</comment>
<evidence type="ECO:0000256" key="1">
    <source>
        <dbReference type="ARBA" id="ARBA00001917"/>
    </source>
</evidence>
<dbReference type="FunFam" id="3.20.20.70:FF:000029">
    <property type="entry name" value="L-lactate dehydrogenase"/>
    <property type="match status" value="1"/>
</dbReference>
<evidence type="ECO:0000313" key="9">
    <source>
        <dbReference type="EMBL" id="PRY31961.1"/>
    </source>
</evidence>
<feature type="binding site" evidence="7">
    <location>
        <position position="149"/>
    </location>
    <ligand>
        <name>FMN</name>
        <dbReference type="ChEBI" id="CHEBI:58210"/>
    </ligand>
</feature>
<feature type="binding site" evidence="7">
    <location>
        <position position="158"/>
    </location>
    <ligand>
        <name>FMN</name>
        <dbReference type="ChEBI" id="CHEBI:58210"/>
    </ligand>
</feature>
<dbReference type="InterPro" id="IPR008259">
    <property type="entry name" value="FMN_hydac_DH_AS"/>
</dbReference>
<feature type="binding site" evidence="7">
    <location>
        <position position="235"/>
    </location>
    <ligand>
        <name>FMN</name>
        <dbReference type="ChEBI" id="CHEBI:58210"/>
    </ligand>
</feature>
<feature type="binding site" evidence="7">
    <location>
        <position position="213"/>
    </location>
    <ligand>
        <name>FMN</name>
        <dbReference type="ChEBI" id="CHEBI:58210"/>
    </ligand>
</feature>
<evidence type="ECO:0000256" key="5">
    <source>
        <dbReference type="ARBA" id="ARBA00024042"/>
    </source>
</evidence>
<dbReference type="PANTHER" id="PTHR10578">
    <property type="entry name" value="S -2-HYDROXY-ACID OXIDASE-RELATED"/>
    <property type="match status" value="1"/>
</dbReference>
<reference evidence="9 10" key="1">
    <citation type="submission" date="2018-03" db="EMBL/GenBank/DDBJ databases">
        <title>Genomic Encyclopedia of Archaeal and Bacterial Type Strains, Phase II (KMG-II): from individual species to whole genera.</title>
        <authorList>
            <person name="Goeker M."/>
        </authorList>
    </citation>
    <scope>NUCLEOTIDE SEQUENCE [LARGE SCALE GENOMIC DNA]</scope>
    <source>
        <strain evidence="9 10">DSM 45348</strain>
    </source>
</reference>
<evidence type="ECO:0000256" key="2">
    <source>
        <dbReference type="ARBA" id="ARBA00022630"/>
    </source>
</evidence>
<feature type="binding site" evidence="7">
    <location>
        <position position="19"/>
    </location>
    <ligand>
        <name>glyoxylate</name>
        <dbReference type="ChEBI" id="CHEBI:36655"/>
    </ligand>
</feature>
<evidence type="ECO:0000256" key="7">
    <source>
        <dbReference type="PIRSR" id="PIRSR000138-2"/>
    </source>
</evidence>
<dbReference type="AlphaFoldDB" id="A0A2T0SEY8"/>
<feature type="binding site" evidence="7">
    <location>
        <begin position="266"/>
        <end position="270"/>
    </location>
    <ligand>
        <name>FMN</name>
        <dbReference type="ChEBI" id="CHEBI:58210"/>
    </ligand>
</feature>
<feature type="domain" description="FMN hydroxy acid dehydrogenase" evidence="8">
    <location>
        <begin position="1"/>
        <end position="336"/>
    </location>
</feature>
<evidence type="ECO:0000256" key="3">
    <source>
        <dbReference type="ARBA" id="ARBA00022643"/>
    </source>
</evidence>
<evidence type="ECO:0000256" key="4">
    <source>
        <dbReference type="ARBA" id="ARBA00023002"/>
    </source>
</evidence>
<evidence type="ECO:0000313" key="10">
    <source>
        <dbReference type="Proteomes" id="UP000239209"/>
    </source>
</evidence>
<dbReference type="SUPFAM" id="SSF51395">
    <property type="entry name" value="FMN-linked oxidoreductases"/>
    <property type="match status" value="1"/>
</dbReference>
<name>A0A2T0SEY8_9ACTN</name>
<gene>
    <name evidence="9" type="ORF">CLV70_102172</name>
</gene>
<dbReference type="GO" id="GO:0016614">
    <property type="term" value="F:oxidoreductase activity, acting on CH-OH group of donors"/>
    <property type="evidence" value="ECO:0007669"/>
    <property type="project" value="UniProtKB-ARBA"/>
</dbReference>
<keyword evidence="2 7" id="KW-0285">Flavoprotein</keyword>
<dbReference type="PROSITE" id="PS00557">
    <property type="entry name" value="FMN_HYDROXY_ACID_DH_1"/>
    <property type="match status" value="1"/>
</dbReference>
<organism evidence="9 10">
    <name type="scientific">Pseudosporangium ferrugineum</name>
    <dbReference type="NCBI Taxonomy" id="439699"/>
    <lineage>
        <taxon>Bacteria</taxon>
        <taxon>Bacillati</taxon>
        <taxon>Actinomycetota</taxon>
        <taxon>Actinomycetes</taxon>
        <taxon>Micromonosporales</taxon>
        <taxon>Micromonosporaceae</taxon>
        <taxon>Pseudosporangium</taxon>
    </lineage>
</organism>
<accession>A0A2T0SEY8</accession>
<dbReference type="PANTHER" id="PTHR10578:SF143">
    <property type="entry name" value="FMN-DEPENDENT ALPHA-HYDROXY ACID DEHYDROGENASE PB1A11.03"/>
    <property type="match status" value="1"/>
</dbReference>
<feature type="active site" description="Proton acceptor" evidence="6">
    <location>
        <position position="237"/>
    </location>
</feature>
<comment type="cofactor">
    <cofactor evidence="1">
        <name>FMN</name>
        <dbReference type="ChEBI" id="CHEBI:58210"/>
    </cofactor>
</comment>
<dbReference type="GO" id="GO:0010181">
    <property type="term" value="F:FMN binding"/>
    <property type="evidence" value="ECO:0007669"/>
    <property type="project" value="InterPro"/>
</dbReference>
<dbReference type="PROSITE" id="PS51349">
    <property type="entry name" value="FMN_HYDROXY_ACID_DH_2"/>
    <property type="match status" value="1"/>
</dbReference>
<feature type="binding site" evidence="7">
    <location>
        <begin position="289"/>
        <end position="290"/>
    </location>
    <ligand>
        <name>FMN</name>
        <dbReference type="ChEBI" id="CHEBI:58210"/>
    </ligand>
</feature>
<dbReference type="Pfam" id="PF01070">
    <property type="entry name" value="FMN_dh"/>
    <property type="match status" value="1"/>
</dbReference>
<dbReference type="OrthoDB" id="9770452at2"/>